<dbReference type="EMBL" id="AMYB01000005">
    <property type="protein sequence ID" value="OAD02231.1"/>
    <property type="molecule type" value="Genomic_DNA"/>
</dbReference>
<proteinExistence type="predicted"/>
<feature type="compositionally biased region" description="Polar residues" evidence="1">
    <location>
        <begin position="111"/>
        <end position="122"/>
    </location>
</feature>
<name>A0A168KC13_MUCCL</name>
<dbReference type="InterPro" id="IPR035979">
    <property type="entry name" value="RBD_domain_sf"/>
</dbReference>
<evidence type="ECO:0000313" key="2">
    <source>
        <dbReference type="EMBL" id="OAD02231.1"/>
    </source>
</evidence>
<evidence type="ECO:0008006" key="4">
    <source>
        <dbReference type="Google" id="ProtNLM"/>
    </source>
</evidence>
<feature type="compositionally biased region" description="Basic and acidic residues" evidence="1">
    <location>
        <begin position="228"/>
        <end position="250"/>
    </location>
</feature>
<dbReference type="Proteomes" id="UP000077051">
    <property type="component" value="Unassembled WGS sequence"/>
</dbReference>
<feature type="region of interest" description="Disordered" evidence="1">
    <location>
        <begin position="216"/>
        <end position="250"/>
    </location>
</feature>
<organism evidence="2 3">
    <name type="scientific">Mucor lusitanicus CBS 277.49</name>
    <dbReference type="NCBI Taxonomy" id="747725"/>
    <lineage>
        <taxon>Eukaryota</taxon>
        <taxon>Fungi</taxon>
        <taxon>Fungi incertae sedis</taxon>
        <taxon>Mucoromycota</taxon>
        <taxon>Mucoromycotina</taxon>
        <taxon>Mucoromycetes</taxon>
        <taxon>Mucorales</taxon>
        <taxon>Mucorineae</taxon>
        <taxon>Mucoraceae</taxon>
        <taxon>Mucor</taxon>
    </lineage>
</organism>
<dbReference type="VEuPathDB" id="FungiDB:MUCCIDRAFT_111598"/>
<keyword evidence="3" id="KW-1185">Reference proteome</keyword>
<gene>
    <name evidence="2" type="ORF">MUCCIDRAFT_111598</name>
</gene>
<sequence>MLPEDELDFEDFGDLGDIEGPELTNEELEALEQELRSENVSLSTELDETKTTTEKTAPSVTTTSEITTTTKPAATETQKENQDIVNNTLEEGETPNDSPAAPSKPAESQHRPSNQQHQHQSTFNNYNNYKNNGFYGHQPSMPMNNMFPQYPPFSNRIYVNPKFNKSGASQQMQLQQEQQRKFMELEAHRMLLMQRQMQLQQQQEQQRLTELEQKRREAAEHMKKRREQRNAETGEKRMRSDEINTHSDDRAAKRLERFAQSPAGGISIKGVAAAAARHNGSLPPRNIPYQPPNERRVSIERRVATPYDRKPSITSRLGKPGNSPTPVPAAKAAFTPNKNSSASITATKVLPIVTNGKSNTLIITGLGKDATLQDIRNIANGAHDVKLDSNASSATVVFPSVESAVTFRRKYNRYQMGESHISIAFQK</sequence>
<protein>
    <recommendedName>
        <fullName evidence="4">RRM domain-containing protein</fullName>
    </recommendedName>
</protein>
<reference evidence="2 3" key="1">
    <citation type="submission" date="2015-06" db="EMBL/GenBank/DDBJ databases">
        <title>Expansion of signal transduction pathways in fungi by whole-genome duplication.</title>
        <authorList>
            <consortium name="DOE Joint Genome Institute"/>
            <person name="Corrochano L.M."/>
            <person name="Kuo A."/>
            <person name="Marcet-Houben M."/>
            <person name="Polaino S."/>
            <person name="Salamov A."/>
            <person name="Villalobos J.M."/>
            <person name="Alvarez M.I."/>
            <person name="Avalos J."/>
            <person name="Benito E.P."/>
            <person name="Benoit I."/>
            <person name="Burger G."/>
            <person name="Camino L.P."/>
            <person name="Canovas D."/>
            <person name="Cerda-Olmedo E."/>
            <person name="Cheng J.-F."/>
            <person name="Dominguez A."/>
            <person name="Elias M."/>
            <person name="Eslava A.P."/>
            <person name="Glaser F."/>
            <person name="Grimwood J."/>
            <person name="Gutierrez G."/>
            <person name="Heitman J."/>
            <person name="Henrissat B."/>
            <person name="Iturriaga E.A."/>
            <person name="Lang B.F."/>
            <person name="Lavin J.L."/>
            <person name="Lee S."/>
            <person name="Li W."/>
            <person name="Lindquist E."/>
            <person name="Lopez-Garcia S."/>
            <person name="Luque E.M."/>
            <person name="Marcos A.T."/>
            <person name="Martin J."/>
            <person name="Mccluskey K."/>
            <person name="Medina H.R."/>
            <person name="Miralles-Duran A."/>
            <person name="Miyazaki A."/>
            <person name="Munoz-Torres E."/>
            <person name="Oguiza J.A."/>
            <person name="Ohm R."/>
            <person name="Olmedo M."/>
            <person name="Orejas M."/>
            <person name="Ortiz-Castellanos L."/>
            <person name="Pisabarro A.G."/>
            <person name="Rodriguez-Romero J."/>
            <person name="Ruiz-Herrera J."/>
            <person name="Ruiz-Vazquez R."/>
            <person name="Sanz C."/>
            <person name="Schackwitz W."/>
            <person name="Schmutz J."/>
            <person name="Shahriari M."/>
            <person name="Shelest E."/>
            <person name="Silva-Franco F."/>
            <person name="Soanes D."/>
            <person name="Syed K."/>
            <person name="Tagua V.G."/>
            <person name="Talbot N.J."/>
            <person name="Thon M."/>
            <person name="De Vries R.P."/>
            <person name="Wiebenga A."/>
            <person name="Yadav J.S."/>
            <person name="Braun E.L."/>
            <person name="Baker S."/>
            <person name="Garre V."/>
            <person name="Horwitz B."/>
            <person name="Torres-Martinez S."/>
            <person name="Idnurm A."/>
            <person name="Herrera-Estrella A."/>
            <person name="Gabaldon T."/>
            <person name="Grigoriev I.V."/>
        </authorList>
    </citation>
    <scope>NUCLEOTIDE SEQUENCE [LARGE SCALE GENOMIC DNA]</scope>
    <source>
        <strain evidence="2 3">CBS 277.49</strain>
    </source>
</reference>
<dbReference type="GO" id="GO:0003676">
    <property type="term" value="F:nucleic acid binding"/>
    <property type="evidence" value="ECO:0007669"/>
    <property type="project" value="InterPro"/>
</dbReference>
<evidence type="ECO:0000256" key="1">
    <source>
        <dbReference type="SAM" id="MobiDB-lite"/>
    </source>
</evidence>
<feature type="compositionally biased region" description="Low complexity" evidence="1">
    <location>
        <begin position="54"/>
        <end position="76"/>
    </location>
</feature>
<accession>A0A168KC13</accession>
<feature type="region of interest" description="Disordered" evidence="1">
    <location>
        <begin position="34"/>
        <end position="137"/>
    </location>
</feature>
<comment type="caution">
    <text evidence="2">The sequence shown here is derived from an EMBL/GenBank/DDBJ whole genome shotgun (WGS) entry which is preliminary data.</text>
</comment>
<feature type="region of interest" description="Disordered" evidence="1">
    <location>
        <begin position="309"/>
        <end position="328"/>
    </location>
</feature>
<feature type="region of interest" description="Disordered" evidence="1">
    <location>
        <begin position="1"/>
        <end position="21"/>
    </location>
</feature>
<feature type="compositionally biased region" description="Low complexity" evidence="1">
    <location>
        <begin position="123"/>
        <end position="136"/>
    </location>
</feature>
<dbReference type="SUPFAM" id="SSF54928">
    <property type="entry name" value="RNA-binding domain, RBD"/>
    <property type="match status" value="1"/>
</dbReference>
<dbReference type="AlphaFoldDB" id="A0A168KC13"/>
<dbReference type="OrthoDB" id="2428461at2759"/>
<evidence type="ECO:0000313" key="3">
    <source>
        <dbReference type="Proteomes" id="UP000077051"/>
    </source>
</evidence>